<dbReference type="Pfam" id="PF09334">
    <property type="entry name" value="tRNA-synt_1g"/>
    <property type="match status" value="2"/>
</dbReference>
<dbReference type="InterPro" id="IPR015413">
    <property type="entry name" value="Methionyl/Leucyl_tRNA_Synth"/>
</dbReference>
<dbReference type="InterPro" id="IPR023458">
    <property type="entry name" value="Met-tRNA_ligase_1"/>
</dbReference>
<dbReference type="Pfam" id="PF19303">
    <property type="entry name" value="Anticodon_3"/>
    <property type="match status" value="1"/>
</dbReference>
<evidence type="ECO:0000256" key="8">
    <source>
        <dbReference type="SAM" id="MobiDB-lite"/>
    </source>
</evidence>
<sequence>MPPGPGKISNVAPIPGSRNILITSALPYVNDAPHLDAPHLGNIIGSVLSADVLARYCRMRGFNTLYIGGTDELDKLQPQVEGFFDDSAAKGEWSNNGKGQTVGWVKRGLKDRSSTRDFKFGTSVSPRLLGYKDKVTYNWFDAPIGYLSITAEYTDKWQDWWQPQNLDDVQLYQFIGKDNGFFHSIFFPATQIATGVNWTKVHHLSAAEYLQYDGATGFSKSRGIGLFGDQAKNSGMEADVWRFYLLYHRPEDSDTDFPWDAFIAANNNMLLKKLCNLVNRVIKFVNKPEPAGYGGSAMRTAPWAGGRKTSAGLLGSYLRHLDAVELRMALHIVLKISEVGNDSAQAANRSSKSDEDECGASLHTCLNLIHLVAALLRPFPPDTAESIARRLGVEAVFVVPDTFDCDSIRPGHKLGEAEHLFTRIRPDPRRPKSGRRRAENGKKGRKASAAPGISKCTESGDGKKPRAEQDGQRRTEASLLDGSTAVGCGLAQDLRPFSFE</sequence>
<keyword evidence="2 7" id="KW-0436">Ligase</keyword>
<evidence type="ECO:0000313" key="11">
    <source>
        <dbReference type="EMBL" id="KKY38990.1"/>
    </source>
</evidence>
<keyword evidence="5 7" id="KW-0648">Protein biosynthesis</keyword>
<reference evidence="11 12" key="1">
    <citation type="submission" date="2015-05" db="EMBL/GenBank/DDBJ databases">
        <title>Distinctive expansion of gene families associated with plant cell wall degradation and secondary metabolism in the genomes of grapevine trunk pathogens.</title>
        <authorList>
            <person name="Lawrence D.P."/>
            <person name="Travadon R."/>
            <person name="Rolshausen P.E."/>
            <person name="Baumgartner K."/>
        </authorList>
    </citation>
    <scope>NUCLEOTIDE SEQUENCE [LARGE SCALE GENOMIC DNA]</scope>
    <source>
        <strain evidence="11">DA912</strain>
    </source>
</reference>
<feature type="domain" description="Methionyl/Leucyl tRNA synthetase" evidence="9">
    <location>
        <begin position="73"/>
        <end position="281"/>
    </location>
</feature>
<evidence type="ECO:0000256" key="7">
    <source>
        <dbReference type="RuleBase" id="RU363039"/>
    </source>
</evidence>
<dbReference type="InterPro" id="IPR014729">
    <property type="entry name" value="Rossmann-like_a/b/a_fold"/>
</dbReference>
<protein>
    <submittedName>
        <fullName evidence="11">Putative methionyl-trna synthetase</fullName>
    </submittedName>
</protein>
<evidence type="ECO:0000256" key="1">
    <source>
        <dbReference type="ARBA" id="ARBA00005594"/>
    </source>
</evidence>
<feature type="compositionally biased region" description="Basic and acidic residues" evidence="8">
    <location>
        <begin position="458"/>
        <end position="476"/>
    </location>
</feature>
<accession>A0A0G2IFM8</accession>
<dbReference type="PANTHER" id="PTHR45765">
    <property type="entry name" value="METHIONINE--TRNA LIGASE"/>
    <property type="match status" value="1"/>
</dbReference>
<dbReference type="Proteomes" id="UP000034680">
    <property type="component" value="Unassembled WGS sequence"/>
</dbReference>
<dbReference type="SUPFAM" id="SSF47323">
    <property type="entry name" value="Anticodon-binding domain of a subclass of class I aminoacyl-tRNA synthetases"/>
    <property type="match status" value="1"/>
</dbReference>
<feature type="domain" description="Methionyl/Leucyl tRNA synthetase" evidence="9">
    <location>
        <begin position="20"/>
        <end position="72"/>
    </location>
</feature>
<evidence type="ECO:0000259" key="9">
    <source>
        <dbReference type="Pfam" id="PF09334"/>
    </source>
</evidence>
<dbReference type="GO" id="GO:0017101">
    <property type="term" value="C:aminoacyl-tRNA synthetase multienzyme complex"/>
    <property type="evidence" value="ECO:0007669"/>
    <property type="project" value="TreeGrafter"/>
</dbReference>
<name>A0A0G2IFM8_9PEZI</name>
<dbReference type="GO" id="GO:0006431">
    <property type="term" value="P:methionyl-tRNA aminoacylation"/>
    <property type="evidence" value="ECO:0007669"/>
    <property type="project" value="TreeGrafter"/>
</dbReference>
<dbReference type="AlphaFoldDB" id="A0A0G2IFM8"/>
<keyword evidence="4 7" id="KW-0067">ATP-binding</keyword>
<dbReference type="GO" id="GO:0005524">
    <property type="term" value="F:ATP binding"/>
    <property type="evidence" value="ECO:0007669"/>
    <property type="project" value="UniProtKB-KW"/>
</dbReference>
<dbReference type="STRING" id="1214573.A0A0G2IFM8"/>
<evidence type="ECO:0000256" key="2">
    <source>
        <dbReference type="ARBA" id="ARBA00022598"/>
    </source>
</evidence>
<dbReference type="GO" id="GO:0005829">
    <property type="term" value="C:cytosol"/>
    <property type="evidence" value="ECO:0007669"/>
    <property type="project" value="TreeGrafter"/>
</dbReference>
<dbReference type="Gene3D" id="3.40.50.620">
    <property type="entry name" value="HUPs"/>
    <property type="match status" value="2"/>
</dbReference>
<feature type="compositionally biased region" description="Basic and acidic residues" evidence="8">
    <location>
        <begin position="417"/>
        <end position="442"/>
    </location>
</feature>
<reference evidence="11 12" key="2">
    <citation type="submission" date="2015-05" db="EMBL/GenBank/DDBJ databases">
        <authorList>
            <person name="Morales-Cruz A."/>
            <person name="Amrine K.C."/>
            <person name="Cantu D."/>
        </authorList>
    </citation>
    <scope>NUCLEOTIDE SEQUENCE [LARGE SCALE GENOMIC DNA]</scope>
    <source>
        <strain evidence="11">DA912</strain>
    </source>
</reference>
<dbReference type="PANTHER" id="PTHR45765:SF1">
    <property type="entry name" value="METHIONINE--TRNA LIGASE, CYTOPLASMIC"/>
    <property type="match status" value="1"/>
</dbReference>
<evidence type="ECO:0000256" key="3">
    <source>
        <dbReference type="ARBA" id="ARBA00022741"/>
    </source>
</evidence>
<feature type="domain" description="Methionyl-tRNA synthetase anticodon-binding" evidence="10">
    <location>
        <begin position="314"/>
        <end position="429"/>
    </location>
</feature>
<feature type="region of interest" description="Disordered" evidence="8">
    <location>
        <begin position="417"/>
        <end position="482"/>
    </location>
</feature>
<dbReference type="InterPro" id="IPR041872">
    <property type="entry name" value="Anticodon_Met"/>
</dbReference>
<dbReference type="EMBL" id="LCUC01000041">
    <property type="protein sequence ID" value="KKY38990.1"/>
    <property type="molecule type" value="Genomic_DNA"/>
</dbReference>
<evidence type="ECO:0000256" key="5">
    <source>
        <dbReference type="ARBA" id="ARBA00022917"/>
    </source>
</evidence>
<organism evidence="11 12">
    <name type="scientific">Diaporthe ampelina</name>
    <dbReference type="NCBI Taxonomy" id="1214573"/>
    <lineage>
        <taxon>Eukaryota</taxon>
        <taxon>Fungi</taxon>
        <taxon>Dikarya</taxon>
        <taxon>Ascomycota</taxon>
        <taxon>Pezizomycotina</taxon>
        <taxon>Sordariomycetes</taxon>
        <taxon>Sordariomycetidae</taxon>
        <taxon>Diaporthales</taxon>
        <taxon>Diaporthaceae</taxon>
        <taxon>Diaporthe</taxon>
    </lineage>
</organism>
<evidence type="ECO:0000256" key="6">
    <source>
        <dbReference type="ARBA" id="ARBA00023146"/>
    </source>
</evidence>
<keyword evidence="12" id="KW-1185">Reference proteome</keyword>
<evidence type="ECO:0000256" key="4">
    <source>
        <dbReference type="ARBA" id="ARBA00022840"/>
    </source>
</evidence>
<comment type="caution">
    <text evidence="11">The sequence shown here is derived from an EMBL/GenBank/DDBJ whole genome shotgun (WGS) entry which is preliminary data.</text>
</comment>
<dbReference type="InterPro" id="IPR009080">
    <property type="entry name" value="tRNAsynth_Ia_anticodon-bd"/>
</dbReference>
<evidence type="ECO:0000313" key="12">
    <source>
        <dbReference type="Proteomes" id="UP000034680"/>
    </source>
</evidence>
<keyword evidence="3 7" id="KW-0547">Nucleotide-binding</keyword>
<keyword evidence="6 7" id="KW-0030">Aminoacyl-tRNA synthetase</keyword>
<comment type="similarity">
    <text evidence="1 7">Belongs to the class-I aminoacyl-tRNA synthetase family.</text>
</comment>
<gene>
    <name evidence="11" type="ORF">UCDDA912_g01022</name>
</gene>
<proteinExistence type="inferred from homology"/>
<evidence type="ECO:0000259" key="10">
    <source>
        <dbReference type="Pfam" id="PF19303"/>
    </source>
</evidence>
<dbReference type="OrthoDB" id="5844513at2759"/>
<dbReference type="Gene3D" id="1.10.730.10">
    <property type="entry name" value="Isoleucyl-tRNA Synthetase, Domain 1"/>
    <property type="match status" value="1"/>
</dbReference>
<dbReference type="GO" id="GO:0004825">
    <property type="term" value="F:methionine-tRNA ligase activity"/>
    <property type="evidence" value="ECO:0007669"/>
    <property type="project" value="InterPro"/>
</dbReference>
<dbReference type="SUPFAM" id="SSF52374">
    <property type="entry name" value="Nucleotidylyl transferase"/>
    <property type="match status" value="1"/>
</dbReference>